<dbReference type="EC" id="3.6.5.2" evidence="2"/>
<evidence type="ECO:0000256" key="3">
    <source>
        <dbReference type="ARBA" id="ARBA00022801"/>
    </source>
</evidence>
<evidence type="ECO:0000313" key="5">
    <source>
        <dbReference type="EMBL" id="KAK7494758.1"/>
    </source>
</evidence>
<sequence length="154" mass="17417">MASPQLHHRTLLRKIQSFNKHRAFRVAIIGQNGVGKSALTVRFLTRRFIGDYDPNLEKTYTCTRCVMGINVDFEILDTAGQNENSKLKQHIKWSDAVILVYSVTDRCSFNAVRRLNFTITASSRRKHKVCTAVCSNSQLTNALRLGASFQTPTI</sequence>
<proteinExistence type="inferred from homology"/>
<dbReference type="InterPro" id="IPR051065">
    <property type="entry name" value="Ras-related_GTPase"/>
</dbReference>
<comment type="catalytic activity">
    <reaction evidence="4">
        <text>GTP + H2O = GDP + phosphate + H(+)</text>
        <dbReference type="Rhea" id="RHEA:19669"/>
        <dbReference type="ChEBI" id="CHEBI:15377"/>
        <dbReference type="ChEBI" id="CHEBI:15378"/>
        <dbReference type="ChEBI" id="CHEBI:37565"/>
        <dbReference type="ChEBI" id="CHEBI:43474"/>
        <dbReference type="ChEBI" id="CHEBI:58189"/>
        <dbReference type="EC" id="3.6.5.2"/>
    </reaction>
</comment>
<protein>
    <recommendedName>
        <fullName evidence="2">small monomeric GTPase</fullName>
        <ecNumber evidence="2">3.6.5.2</ecNumber>
    </recommendedName>
</protein>
<dbReference type="PRINTS" id="PR00449">
    <property type="entry name" value="RASTRNSFRMNG"/>
</dbReference>
<dbReference type="PROSITE" id="PS51421">
    <property type="entry name" value="RAS"/>
    <property type="match status" value="1"/>
</dbReference>
<gene>
    <name evidence="5" type="ORF">BaRGS_00013885</name>
</gene>
<accession>A0ABD0L623</accession>
<comment type="similarity">
    <text evidence="1">Belongs to the small GTPase superfamily. Ras family.</text>
</comment>
<dbReference type="GO" id="GO:0003925">
    <property type="term" value="F:G protein activity"/>
    <property type="evidence" value="ECO:0007669"/>
    <property type="project" value="UniProtKB-EC"/>
</dbReference>
<dbReference type="InterPro" id="IPR027417">
    <property type="entry name" value="P-loop_NTPase"/>
</dbReference>
<keyword evidence="3" id="KW-0378">Hydrolase</keyword>
<reference evidence="5 6" key="1">
    <citation type="journal article" date="2023" name="Sci. Data">
        <title>Genome assembly of the Korean intertidal mud-creeper Batillaria attramentaria.</title>
        <authorList>
            <person name="Patra A.K."/>
            <person name="Ho P.T."/>
            <person name="Jun S."/>
            <person name="Lee S.J."/>
            <person name="Kim Y."/>
            <person name="Won Y.J."/>
        </authorList>
    </citation>
    <scope>NUCLEOTIDE SEQUENCE [LARGE SCALE GENOMIC DNA]</scope>
    <source>
        <strain evidence="5">Wonlab-2016</strain>
    </source>
</reference>
<comment type="caution">
    <text evidence="5">The sequence shown here is derived from an EMBL/GenBank/DDBJ whole genome shotgun (WGS) entry which is preliminary data.</text>
</comment>
<dbReference type="EMBL" id="JACVVK020000080">
    <property type="protein sequence ID" value="KAK7494758.1"/>
    <property type="molecule type" value="Genomic_DNA"/>
</dbReference>
<dbReference type="SUPFAM" id="SSF52540">
    <property type="entry name" value="P-loop containing nucleoside triphosphate hydrolases"/>
    <property type="match status" value="1"/>
</dbReference>
<evidence type="ECO:0000256" key="2">
    <source>
        <dbReference type="ARBA" id="ARBA00011984"/>
    </source>
</evidence>
<evidence type="ECO:0000313" key="6">
    <source>
        <dbReference type="Proteomes" id="UP001519460"/>
    </source>
</evidence>
<keyword evidence="6" id="KW-1185">Reference proteome</keyword>
<dbReference type="PANTHER" id="PTHR45704">
    <property type="entry name" value="RAS-LIKE FAMILY MEMBER 11"/>
    <property type="match status" value="1"/>
</dbReference>
<dbReference type="Pfam" id="PF00071">
    <property type="entry name" value="Ras"/>
    <property type="match status" value="1"/>
</dbReference>
<dbReference type="PROSITE" id="PS51419">
    <property type="entry name" value="RAB"/>
    <property type="match status" value="1"/>
</dbReference>
<dbReference type="SMART" id="SM00173">
    <property type="entry name" value="RAS"/>
    <property type="match status" value="1"/>
</dbReference>
<dbReference type="InterPro" id="IPR001806">
    <property type="entry name" value="Small_GTPase"/>
</dbReference>
<dbReference type="InterPro" id="IPR005225">
    <property type="entry name" value="Small_GTP-bd"/>
</dbReference>
<evidence type="ECO:0000256" key="4">
    <source>
        <dbReference type="ARBA" id="ARBA00048098"/>
    </source>
</evidence>
<dbReference type="Proteomes" id="UP001519460">
    <property type="component" value="Unassembled WGS sequence"/>
</dbReference>
<dbReference type="NCBIfam" id="TIGR00231">
    <property type="entry name" value="small_GTP"/>
    <property type="match status" value="1"/>
</dbReference>
<dbReference type="Gene3D" id="3.40.50.300">
    <property type="entry name" value="P-loop containing nucleotide triphosphate hydrolases"/>
    <property type="match status" value="1"/>
</dbReference>
<organism evidence="5 6">
    <name type="scientific">Batillaria attramentaria</name>
    <dbReference type="NCBI Taxonomy" id="370345"/>
    <lineage>
        <taxon>Eukaryota</taxon>
        <taxon>Metazoa</taxon>
        <taxon>Spiralia</taxon>
        <taxon>Lophotrochozoa</taxon>
        <taxon>Mollusca</taxon>
        <taxon>Gastropoda</taxon>
        <taxon>Caenogastropoda</taxon>
        <taxon>Sorbeoconcha</taxon>
        <taxon>Cerithioidea</taxon>
        <taxon>Batillariidae</taxon>
        <taxon>Batillaria</taxon>
    </lineage>
</organism>
<dbReference type="SMART" id="SM00175">
    <property type="entry name" value="RAB"/>
    <property type="match status" value="1"/>
</dbReference>
<dbReference type="AlphaFoldDB" id="A0ABD0L623"/>
<evidence type="ECO:0000256" key="1">
    <source>
        <dbReference type="ARBA" id="ARBA00008344"/>
    </source>
</evidence>
<name>A0ABD0L623_9CAEN</name>